<dbReference type="EMBL" id="JARKIF010000029">
    <property type="protein sequence ID" value="KAJ7613177.1"/>
    <property type="molecule type" value="Genomic_DNA"/>
</dbReference>
<comment type="caution">
    <text evidence="2">The sequence shown here is derived from an EMBL/GenBank/DDBJ whole genome shotgun (WGS) entry which is preliminary data.</text>
</comment>
<keyword evidence="3" id="KW-1185">Reference proteome</keyword>
<name>A0AAD7FD67_9AGAR</name>
<organism evidence="2 3">
    <name type="scientific">Roridomyces roridus</name>
    <dbReference type="NCBI Taxonomy" id="1738132"/>
    <lineage>
        <taxon>Eukaryota</taxon>
        <taxon>Fungi</taxon>
        <taxon>Dikarya</taxon>
        <taxon>Basidiomycota</taxon>
        <taxon>Agaricomycotina</taxon>
        <taxon>Agaricomycetes</taxon>
        <taxon>Agaricomycetidae</taxon>
        <taxon>Agaricales</taxon>
        <taxon>Marasmiineae</taxon>
        <taxon>Mycenaceae</taxon>
        <taxon>Roridomyces</taxon>
    </lineage>
</organism>
<sequence length="206" mass="21520">MGGFLRVEGVVQARDNDTEPICPHGPLDNDSGVGPCEVSVDVCFFTSQEETKQEQCGCTAVSYFLDEACRDCKNAEALNWSTYSGETLGCEENAPPIQSIPSPGLSAGPTTLPAWVVAMASATPTPTNFNAQAATRLALSIDPGKASLLSSASASPNSSSTPVPSSTASSTGYRNRQPPRRLVLLRLPTGTLSQLEPSPGSLWGLC</sequence>
<dbReference type="Proteomes" id="UP001221142">
    <property type="component" value="Unassembled WGS sequence"/>
</dbReference>
<feature type="region of interest" description="Disordered" evidence="1">
    <location>
        <begin position="150"/>
        <end position="179"/>
    </location>
</feature>
<evidence type="ECO:0000256" key="1">
    <source>
        <dbReference type="SAM" id="MobiDB-lite"/>
    </source>
</evidence>
<reference evidence="2" key="1">
    <citation type="submission" date="2023-03" db="EMBL/GenBank/DDBJ databases">
        <title>Massive genome expansion in bonnet fungi (Mycena s.s.) driven by repeated elements and novel gene families across ecological guilds.</title>
        <authorList>
            <consortium name="Lawrence Berkeley National Laboratory"/>
            <person name="Harder C.B."/>
            <person name="Miyauchi S."/>
            <person name="Viragh M."/>
            <person name="Kuo A."/>
            <person name="Thoen E."/>
            <person name="Andreopoulos B."/>
            <person name="Lu D."/>
            <person name="Skrede I."/>
            <person name="Drula E."/>
            <person name="Henrissat B."/>
            <person name="Morin E."/>
            <person name="Kohler A."/>
            <person name="Barry K."/>
            <person name="LaButti K."/>
            <person name="Morin E."/>
            <person name="Salamov A."/>
            <person name="Lipzen A."/>
            <person name="Mereny Z."/>
            <person name="Hegedus B."/>
            <person name="Baldrian P."/>
            <person name="Stursova M."/>
            <person name="Weitz H."/>
            <person name="Taylor A."/>
            <person name="Grigoriev I.V."/>
            <person name="Nagy L.G."/>
            <person name="Martin F."/>
            <person name="Kauserud H."/>
        </authorList>
    </citation>
    <scope>NUCLEOTIDE SEQUENCE</scope>
    <source>
        <strain evidence="2">9284</strain>
    </source>
</reference>
<accession>A0AAD7FD67</accession>
<dbReference type="AlphaFoldDB" id="A0AAD7FD67"/>
<proteinExistence type="predicted"/>
<evidence type="ECO:0000313" key="3">
    <source>
        <dbReference type="Proteomes" id="UP001221142"/>
    </source>
</evidence>
<feature type="compositionally biased region" description="Low complexity" evidence="1">
    <location>
        <begin position="150"/>
        <end position="171"/>
    </location>
</feature>
<evidence type="ECO:0000313" key="2">
    <source>
        <dbReference type="EMBL" id="KAJ7613177.1"/>
    </source>
</evidence>
<gene>
    <name evidence="2" type="ORF">FB45DRAFT_273682</name>
</gene>
<protein>
    <submittedName>
        <fullName evidence="2">Uncharacterized protein</fullName>
    </submittedName>
</protein>